<dbReference type="Gene3D" id="3.40.50.150">
    <property type="entry name" value="Vaccinia Virus protein VP39"/>
    <property type="match status" value="3"/>
</dbReference>
<gene>
    <name evidence="4" type="primary">METTL27_0</name>
    <name evidence="4" type="ORF">N1851_013351</name>
</gene>
<sequence length="600" mass="66611">MTSETRTLDNVKDIILSAHKNISPADKVDFYNKWAENYDNDVAILDYSAPSIAADIVSTYFISGRGAALVLDVACGTGLVAKQMKKHGFGHFVGLDGSKVMLELAKNTGLYEDVRQCMLGEDELPVQWGSFDVVLIVGALSVGQVPVCIAKNLCKAAKPGGLVCMTTRTNRDNAQYKVSLEQQLKLMEEEGLWSCVNVTEVKEWERAVEEHEEEYISGCVYLYRVSDDVHILDYRAPSIAADIVSTHFTADRGAALVLDVACGTGLVATQLKKHGFGHFVGLDGSESMVEMAKNTGLYQDVRQCMLGAEELPVQWGGLICMTTRSIQNNMEYKASLEQELKLMEEEGLWSCVNVTEVEEFQLAVSEHEEGYMSGSVYLYRVSSKMTSETRTFDIVKDIILSAHKNISPADKVDFYNKWAENYDNVRWLFGRIDTLLDVAILDYSAPSIAADIVSTYFISGCGAALVLDVACGTGLVATQMKKHGFGHFVGLDGSKVMLELAKNTGLYEDVRQCMLGEDELPVQWGGLVCMTTRTNRDNAQYKVSLEQQLKLMEEEGLWSCVNVTEVKEWERAVEEHEEEYISGCVYLYRVSDVEPCSSLL</sequence>
<evidence type="ECO:0000259" key="3">
    <source>
        <dbReference type="Pfam" id="PF13649"/>
    </source>
</evidence>
<reference evidence="4" key="1">
    <citation type="journal article" date="2023" name="Front. Mar. Sci.">
        <title>A new Merluccius polli reference genome to investigate the effects of global change in West African waters.</title>
        <authorList>
            <person name="Mateo J.L."/>
            <person name="Blanco-Fernandez C."/>
            <person name="Garcia-Vazquez E."/>
            <person name="Machado-Schiaffino G."/>
        </authorList>
    </citation>
    <scope>NUCLEOTIDE SEQUENCE</scope>
    <source>
        <strain evidence="4">C29</strain>
        <tissue evidence="4">Fin</tissue>
    </source>
</reference>
<dbReference type="PANTHER" id="PTHR44942">
    <property type="entry name" value="METHYLTRANSF_11 DOMAIN-CONTAINING PROTEIN"/>
    <property type="match status" value="1"/>
</dbReference>
<evidence type="ECO:0000256" key="1">
    <source>
        <dbReference type="ARBA" id="ARBA00022603"/>
    </source>
</evidence>
<name>A0AA47MW63_MERPO</name>
<keyword evidence="5" id="KW-1185">Reference proteome</keyword>
<feature type="domain" description="Methyltransferase" evidence="3">
    <location>
        <begin position="70"/>
        <end position="161"/>
    </location>
</feature>
<dbReference type="CDD" id="cd02440">
    <property type="entry name" value="AdoMet_MTases"/>
    <property type="match status" value="3"/>
</dbReference>
<dbReference type="InterPro" id="IPR029063">
    <property type="entry name" value="SAM-dependent_MTases_sf"/>
</dbReference>
<dbReference type="SUPFAM" id="SSF53335">
    <property type="entry name" value="S-adenosyl-L-methionine-dependent methyltransferases"/>
    <property type="match status" value="3"/>
</dbReference>
<evidence type="ECO:0000313" key="4">
    <source>
        <dbReference type="EMBL" id="KAK0147236.1"/>
    </source>
</evidence>
<keyword evidence="2" id="KW-0808">Transferase</keyword>
<dbReference type="AlphaFoldDB" id="A0AA47MW63"/>
<dbReference type="Proteomes" id="UP001174136">
    <property type="component" value="Unassembled WGS sequence"/>
</dbReference>
<accession>A0AA47MW63</accession>
<protein>
    <submittedName>
        <fullName evidence="4">Methyltransferase-like protein 27</fullName>
    </submittedName>
</protein>
<keyword evidence="1 4" id="KW-0489">Methyltransferase</keyword>
<dbReference type="InterPro" id="IPR041698">
    <property type="entry name" value="Methyltransf_25"/>
</dbReference>
<dbReference type="InterPro" id="IPR051052">
    <property type="entry name" value="Diverse_substrate_MTase"/>
</dbReference>
<dbReference type="GO" id="GO:0032259">
    <property type="term" value="P:methylation"/>
    <property type="evidence" value="ECO:0007669"/>
    <property type="project" value="UniProtKB-KW"/>
</dbReference>
<dbReference type="PANTHER" id="PTHR44942:SF4">
    <property type="entry name" value="METHYLTRANSFERASE TYPE 11 DOMAIN-CONTAINING PROTEIN"/>
    <property type="match status" value="1"/>
</dbReference>
<proteinExistence type="predicted"/>
<evidence type="ECO:0000313" key="5">
    <source>
        <dbReference type="Proteomes" id="UP001174136"/>
    </source>
</evidence>
<dbReference type="GO" id="GO:0008168">
    <property type="term" value="F:methyltransferase activity"/>
    <property type="evidence" value="ECO:0007669"/>
    <property type="project" value="UniProtKB-KW"/>
</dbReference>
<organism evidence="4 5">
    <name type="scientific">Merluccius polli</name>
    <name type="common">Benguela hake</name>
    <name type="synonym">Merluccius cadenati</name>
    <dbReference type="NCBI Taxonomy" id="89951"/>
    <lineage>
        <taxon>Eukaryota</taxon>
        <taxon>Metazoa</taxon>
        <taxon>Chordata</taxon>
        <taxon>Craniata</taxon>
        <taxon>Vertebrata</taxon>
        <taxon>Euteleostomi</taxon>
        <taxon>Actinopterygii</taxon>
        <taxon>Neopterygii</taxon>
        <taxon>Teleostei</taxon>
        <taxon>Neoteleostei</taxon>
        <taxon>Acanthomorphata</taxon>
        <taxon>Zeiogadaria</taxon>
        <taxon>Gadariae</taxon>
        <taxon>Gadiformes</taxon>
        <taxon>Gadoidei</taxon>
        <taxon>Merlucciidae</taxon>
        <taxon>Merluccius</taxon>
    </lineage>
</organism>
<comment type="caution">
    <text evidence="4">The sequence shown here is derived from an EMBL/GenBank/DDBJ whole genome shotgun (WGS) entry which is preliminary data.</text>
</comment>
<feature type="domain" description="Methyltransferase" evidence="3">
    <location>
        <begin position="257"/>
        <end position="313"/>
    </location>
</feature>
<evidence type="ECO:0000256" key="2">
    <source>
        <dbReference type="ARBA" id="ARBA00022679"/>
    </source>
</evidence>
<dbReference type="Pfam" id="PF13649">
    <property type="entry name" value="Methyltransf_25"/>
    <property type="match status" value="3"/>
</dbReference>
<dbReference type="EMBL" id="JAOPHQ010002329">
    <property type="protein sequence ID" value="KAK0147236.1"/>
    <property type="molecule type" value="Genomic_DNA"/>
</dbReference>
<feature type="domain" description="Methyltransferase" evidence="3">
    <location>
        <begin position="466"/>
        <end position="505"/>
    </location>
</feature>